<dbReference type="InterPro" id="IPR052527">
    <property type="entry name" value="Metal_cation-efflux_comp"/>
</dbReference>
<evidence type="ECO:0000256" key="4">
    <source>
        <dbReference type="ARBA" id="ARBA00023136"/>
    </source>
</evidence>
<dbReference type="Proteomes" id="UP000194000">
    <property type="component" value="Unassembled WGS sequence"/>
</dbReference>
<evidence type="ECO:0008006" key="8">
    <source>
        <dbReference type="Google" id="ProtNLM"/>
    </source>
</evidence>
<keyword evidence="3 5" id="KW-1133">Transmembrane helix</keyword>
<evidence type="ECO:0000256" key="2">
    <source>
        <dbReference type="ARBA" id="ARBA00022692"/>
    </source>
</evidence>
<evidence type="ECO:0000256" key="1">
    <source>
        <dbReference type="ARBA" id="ARBA00004127"/>
    </source>
</evidence>
<dbReference type="Gene3D" id="1.20.120.1630">
    <property type="match status" value="1"/>
</dbReference>
<keyword evidence="2 5" id="KW-0812">Transmembrane</keyword>
<dbReference type="InterPro" id="IPR007318">
    <property type="entry name" value="Phopholipid_MeTrfase"/>
</dbReference>
<proteinExistence type="predicted"/>
<comment type="caution">
    <text evidence="6">The sequence shown here is derived from an EMBL/GenBank/DDBJ whole genome shotgun (WGS) entry which is preliminary data.</text>
</comment>
<gene>
    <name evidence="6" type="ORF">AWC06_06100</name>
</gene>
<comment type="subcellular location">
    <subcellularLocation>
        <location evidence="1">Endomembrane system</location>
        <topology evidence="1">Multi-pass membrane protein</topology>
    </subcellularLocation>
</comment>
<evidence type="ECO:0000256" key="5">
    <source>
        <dbReference type="SAM" id="Phobius"/>
    </source>
</evidence>
<dbReference type="RefSeq" id="WP_085193753.1">
    <property type="nucleotide sequence ID" value="NZ_JACKVI010000009.1"/>
</dbReference>
<feature type="transmembrane region" description="Helical" evidence="5">
    <location>
        <begin position="108"/>
        <end position="129"/>
    </location>
</feature>
<feature type="transmembrane region" description="Helical" evidence="5">
    <location>
        <begin position="75"/>
        <end position="96"/>
    </location>
</feature>
<keyword evidence="4 5" id="KW-0472">Membrane</keyword>
<protein>
    <recommendedName>
        <fullName evidence="8">Isoprenylcysteine carboxyl methyltransferase</fullName>
    </recommendedName>
</protein>
<feature type="transmembrane region" description="Helical" evidence="5">
    <location>
        <begin position="7"/>
        <end position="26"/>
    </location>
</feature>
<dbReference type="EMBL" id="LQOW01000003">
    <property type="protein sequence ID" value="ORV64632.1"/>
    <property type="molecule type" value="Genomic_DNA"/>
</dbReference>
<accession>A0A1X1V6F6</accession>
<name>A0A1X1V6F6_9MYCO</name>
<dbReference type="AlphaFoldDB" id="A0A1X1V6F6"/>
<dbReference type="STRING" id="1260918.AWC06_06100"/>
<dbReference type="Pfam" id="PF04191">
    <property type="entry name" value="PEMT"/>
    <property type="match status" value="1"/>
</dbReference>
<evidence type="ECO:0000313" key="7">
    <source>
        <dbReference type="Proteomes" id="UP000194000"/>
    </source>
</evidence>
<keyword evidence="7" id="KW-1185">Reference proteome</keyword>
<organism evidence="6 7">
    <name type="scientific">Mycobacterium fragae</name>
    <dbReference type="NCBI Taxonomy" id="1260918"/>
    <lineage>
        <taxon>Bacteria</taxon>
        <taxon>Bacillati</taxon>
        <taxon>Actinomycetota</taxon>
        <taxon>Actinomycetes</taxon>
        <taxon>Mycobacteriales</taxon>
        <taxon>Mycobacteriaceae</taxon>
        <taxon>Mycobacterium</taxon>
    </lineage>
</organism>
<feature type="transmembrane region" description="Helical" evidence="5">
    <location>
        <begin position="32"/>
        <end position="54"/>
    </location>
</feature>
<evidence type="ECO:0000313" key="6">
    <source>
        <dbReference type="EMBL" id="ORV64632.1"/>
    </source>
</evidence>
<dbReference type="PANTHER" id="PTHR43847:SF1">
    <property type="entry name" value="BLL3993 PROTEIN"/>
    <property type="match status" value="1"/>
</dbReference>
<dbReference type="PANTHER" id="PTHR43847">
    <property type="entry name" value="BLL3993 PROTEIN"/>
    <property type="match status" value="1"/>
</dbReference>
<reference evidence="6 7" key="1">
    <citation type="submission" date="2016-01" db="EMBL/GenBank/DDBJ databases">
        <title>The new phylogeny of the genus Mycobacterium.</title>
        <authorList>
            <person name="Tarcisio F."/>
            <person name="Conor M."/>
            <person name="Antonella G."/>
            <person name="Elisabetta G."/>
            <person name="Giulia F.S."/>
            <person name="Sara T."/>
            <person name="Anna F."/>
            <person name="Clotilde B."/>
            <person name="Roberto B."/>
            <person name="Veronica D.S."/>
            <person name="Fabio R."/>
            <person name="Monica P."/>
            <person name="Olivier J."/>
            <person name="Enrico T."/>
            <person name="Nicola S."/>
        </authorList>
    </citation>
    <scope>NUCLEOTIDE SEQUENCE [LARGE SCALE GENOMIC DNA]</scope>
    <source>
        <strain evidence="6 7">DSM 45731</strain>
    </source>
</reference>
<sequence length="224" mass="24314">MKTIVQALGYGFVVLVVLGLMLFWPAGTFDYWQAWLFLAVYAIAAVGPSIYWGVTNPTVLRRRLHGGPVAETRTAQKLASTGFFVTFTVLVVVSALDHRFGWSSAPTAVSVLGNVMVAAGLGVGIVTVAQNSYAGANITVEAEQRVISTGLYGFVRHPMYLAGLIMMIGIPLALGSYWGLVGLVLGVLVLALRIDDEENMLEHELAGYSEYTQKVRSRLVPYVW</sequence>
<evidence type="ECO:0000256" key="3">
    <source>
        <dbReference type="ARBA" id="ARBA00022989"/>
    </source>
</evidence>
<dbReference type="GO" id="GO:0012505">
    <property type="term" value="C:endomembrane system"/>
    <property type="evidence" value="ECO:0007669"/>
    <property type="project" value="UniProtKB-SubCell"/>
</dbReference>